<dbReference type="PANTHER" id="PTHR11852">
    <property type="entry name" value="PLATELET-ACTIVATING FACTOR ACETYLHYDROLASE"/>
    <property type="match status" value="1"/>
</dbReference>
<evidence type="ECO:0000259" key="3">
    <source>
        <dbReference type="Pfam" id="PF25817"/>
    </source>
</evidence>
<feature type="compositionally biased region" description="Low complexity" evidence="2">
    <location>
        <begin position="1698"/>
        <end position="1712"/>
    </location>
</feature>
<dbReference type="Proteomes" id="UP001145742">
    <property type="component" value="Unassembled WGS sequence"/>
</dbReference>
<feature type="compositionally biased region" description="Basic and acidic residues" evidence="2">
    <location>
        <begin position="1622"/>
        <end position="1635"/>
    </location>
</feature>
<dbReference type="InterPro" id="IPR007150">
    <property type="entry name" value="HUS1/Mec3"/>
</dbReference>
<dbReference type="Gene3D" id="3.70.10.10">
    <property type="match status" value="1"/>
</dbReference>
<dbReference type="Pfam" id="PF25817">
    <property type="entry name" value="ICE1_C"/>
    <property type="match status" value="1"/>
</dbReference>
<feature type="coiled-coil region" evidence="1">
    <location>
        <begin position="386"/>
        <end position="413"/>
    </location>
</feature>
<feature type="region of interest" description="Disordered" evidence="2">
    <location>
        <begin position="1616"/>
        <end position="1635"/>
    </location>
</feature>
<dbReference type="PANTHER" id="PTHR11852:SF4">
    <property type="entry name" value="LITTLE ELONGATION COMPLEX SUBUNIT 1"/>
    <property type="match status" value="1"/>
</dbReference>
<evidence type="ECO:0000256" key="1">
    <source>
        <dbReference type="SAM" id="Coils"/>
    </source>
</evidence>
<keyword evidence="1" id="KW-0175">Coiled coil</keyword>
<organism evidence="4 5">
    <name type="scientific">Willisornis vidua</name>
    <name type="common">Xingu scale-backed antbird</name>
    <dbReference type="NCBI Taxonomy" id="1566151"/>
    <lineage>
        <taxon>Eukaryota</taxon>
        <taxon>Metazoa</taxon>
        <taxon>Chordata</taxon>
        <taxon>Craniata</taxon>
        <taxon>Vertebrata</taxon>
        <taxon>Euteleostomi</taxon>
        <taxon>Archelosauria</taxon>
        <taxon>Archosauria</taxon>
        <taxon>Dinosauria</taxon>
        <taxon>Saurischia</taxon>
        <taxon>Theropoda</taxon>
        <taxon>Coelurosauria</taxon>
        <taxon>Aves</taxon>
        <taxon>Neognathae</taxon>
        <taxon>Neoaves</taxon>
        <taxon>Telluraves</taxon>
        <taxon>Australaves</taxon>
        <taxon>Passeriformes</taxon>
        <taxon>Thamnophilidae</taxon>
        <taxon>Willisornis</taxon>
    </lineage>
</organism>
<feature type="compositionally biased region" description="Polar residues" evidence="2">
    <location>
        <begin position="1180"/>
        <end position="1193"/>
    </location>
</feature>
<feature type="region of interest" description="Disordered" evidence="2">
    <location>
        <begin position="1640"/>
        <end position="1712"/>
    </location>
</feature>
<proteinExistence type="predicted"/>
<feature type="domain" description="Little elongation complex subunit 1 C-terminal" evidence="3">
    <location>
        <begin position="1877"/>
        <end position="2042"/>
    </location>
</feature>
<evidence type="ECO:0000256" key="2">
    <source>
        <dbReference type="SAM" id="MobiDB-lite"/>
    </source>
</evidence>
<evidence type="ECO:0000313" key="4">
    <source>
        <dbReference type="EMBL" id="KAJ7415936.1"/>
    </source>
</evidence>
<sequence length="2242" mass="247011">MLQKILPLEKCQEELGSLKAELEEKKSSLKIYRESQLEYVKIKEEIVNSDAVRKKLETKVKKLEEAATKHTQEFRQLKTEKKRLEKELKKAQGKLDGVTKEKCRKVKHAETQSSSEDLKTDIDKGKVKLLLEELWMCIDSATGKRENEENHPVLASIQDKAWSEKRRLTVTEDSSQIHPKIRKCDGKAQPWYSSVESAAKQNCVTAMQLQASPEPFGDDCVENRTTEEHLHSSENKTVDVIIETGGEHSTSDFSDQEQKGPGGNVMDILNWARPLPALLSPVQLSPPSTQDMLFGEVTCSSDEEGDCSTSTAEDILQEDQVQPPSCIVVSLNEECNRQSKSCEHGLDAEVSLNLSWNEKNIHVSPKMASEEERDAEKNQAEAATLFTNMETNKDCLEEDSENMETENRGLTEAAAHKVEDFKEQEGDGEDMNREAGVSTADFVLQSFKPQNQMEECSEQAEENITLIRPVDNEGTHEKQVELAERDGLLGERETPREASVLLSVTHLPAEQCIVLQSEDSEETSGALIQNQVVENESKNIIKVTNMAGAIEISARSQCSEIKLDSEEILEKQHVQTTKDEVDRDREPEIVKVSGCYSPVSAIEGIRNLLSVFPKDAEQLRIEDMNVTRAPAIELATKCNGENVLEIAESSELLHSAENGKVVDIKKGGCLKSKPHQEENCSNLSQGKSDLEGTLGLPKTTCVIDAGSSVAECESSESEVKGELQQPENLYSTLECEQSKSQNFSMFESQETQFKVNPEDLGVDSSELLARGDTVESVLIENNLTSRAQFAKPPNQLLITENVKCDEIKGDSNKQSKELMTETCSSSFNSENNVVKPNNFSEIICQPISEMDCESGLAFSAQEDLKNCCISSEETDSPVQEGIGLESTRSPDLNVSLPEVVPFVETDVTEKAAFSYTWENKGDTNYITGNIFDCSESLEEGAEILSAEKGNMGKELGSPQMEYVHKNEVRIPDKEQAVDEQPETSVKSPIRDANSYKKNGFLLQNFDCQESGCRTFTWEVGTDPSRNGSLLAEGERKELNSFEEPGENAPKRCEDGFDMSEQSSDSEEKDCSIQKVRYVKSSKCSPMSGKELRAPKGIAVGAPKTGAIVDADCQVCELHSVMPPENTSTVGHLKAGTMVAMDTHCEPNSSGNNASECSGGAGEGCPKDSASWKREFLLETSENTEGANEHSNIAGSIGDSEESLSKTGTSNESPVMPNASKNSLPICKTPTRFSENCRLTVKNSKLNTRMLALGNYLEGNDSVKLESNVEQSLLHSVDMGVSVFEEYNNNQTSCNAKENNTDVVIDSSSTKKIVLKSLPNPALSDAGCSCQTVRHHSEPQKIVFEKLDMLESDSCALKKSNKLKCKEQEPSEILTVSAKTTAHVMRTKLSKRLLEGKRKTKALKGTQPVLANADTSMPTKCSSEVINKIRQEIGPPLPPLLLPLIATPPKTTSTMSPVMSSTDQSSLLSPLEDLISPLRETPVLPLISPLTDTPTAKSALLLSPPSPSEMAVGKRICSSPLKFCTSIPKHALPVPGRFPLIAGDSTSPGAPQENSVKILDTMYPELSARARTLNILKGNIQLNRCTFSDSQALPGPMSQIGGFKAIASTSTAFVKTGSNLKSDSSKDEGKDEDKDMQNQQLFSSSSNHLGKRTLMQVSMPRSAKRLRLDSEPPKLEPNDMAAIRNTKNTNSDVQEAGKSSETSDSSHSSSLEASLPVKKVIDPDCEKVSLALKKIAESCFDLLPVIKGHVYVGNISKIPIMRNEEKEVVCEFAIKNKHLAESLLHVILNKLKAQKNATNYNFSQALCRVYVGICRQLGDLERARLFCYSLLKEDFPDSDKMILFITNVWPDIFVFQGVINKAMQLVVRQSASSEMLPCLSAYLTWEQSSSLDAGITVSNLLLEMQSCTKVELQLSEHYGEDLSEDAWQYIFAVDLLCSHLKWDWTHDNVISKVLWPSMDKWVKKRKGHETAQPIRDSVIALTLRLIGRLGQIGLKEGYLAAVKNISSVIGLFVQHAKEEGVPWGVQLAAIYSLCDLGSSNPEGQYLPTSAENNEECCGKNEESQQFHYIEIKAPEDSAKVQENDGVYSRIYIEELVLGFPESRALCTESLKEHGIVLLQATLYSCVKVGCLKLRLIVLQVIEANLSGEMNLKIETDLVSVTTHFTDLGNPPWASEDGCQSSAQGRDLESMAEARIDIKRLQQLLAGQQVNPTKALCNIVSKRMVHFILLHEDVSLQYFIPALA</sequence>
<dbReference type="InterPro" id="IPR057881">
    <property type="entry name" value="ICE1_C"/>
</dbReference>
<name>A0ABQ9D6E6_9PASS</name>
<feature type="region of interest" description="Disordered" evidence="2">
    <location>
        <begin position="1037"/>
        <end position="1068"/>
    </location>
</feature>
<reference evidence="4" key="1">
    <citation type="submission" date="2019-10" db="EMBL/GenBank/DDBJ databases">
        <authorList>
            <person name="Soares A.E.R."/>
            <person name="Aleixo A."/>
            <person name="Schneider P."/>
            <person name="Miyaki C.Y."/>
            <person name="Schneider M.P."/>
            <person name="Mello C."/>
            <person name="Vasconcelos A.T.R."/>
        </authorList>
    </citation>
    <scope>NUCLEOTIDE SEQUENCE</scope>
    <source>
        <tissue evidence="4">Muscle</tissue>
    </source>
</reference>
<dbReference type="Pfam" id="PF04005">
    <property type="entry name" value="Hus1"/>
    <property type="match status" value="1"/>
</dbReference>
<protein>
    <submittedName>
        <fullName evidence="4">Little elongation complex subunit 1 isoform X1</fullName>
    </submittedName>
</protein>
<comment type="caution">
    <text evidence="4">The sequence shown here is derived from an EMBL/GenBank/DDBJ whole genome shotgun (WGS) entry which is preliminary data.</text>
</comment>
<keyword evidence="5" id="KW-1185">Reference proteome</keyword>
<gene>
    <name evidence="4" type="primary">ICE1</name>
    <name evidence="4" type="ORF">WISP_75165</name>
</gene>
<feature type="region of interest" description="Disordered" evidence="2">
    <location>
        <begin position="1180"/>
        <end position="1222"/>
    </location>
</feature>
<feature type="compositionally biased region" description="Basic and acidic residues" evidence="2">
    <location>
        <begin position="1665"/>
        <end position="1676"/>
    </location>
</feature>
<dbReference type="EMBL" id="WHWB01033885">
    <property type="protein sequence ID" value="KAJ7415936.1"/>
    <property type="molecule type" value="Genomic_DNA"/>
</dbReference>
<accession>A0ABQ9D6E6</accession>
<evidence type="ECO:0000313" key="5">
    <source>
        <dbReference type="Proteomes" id="UP001145742"/>
    </source>
</evidence>
<feature type="coiled-coil region" evidence="1">
    <location>
        <begin position="8"/>
        <end position="101"/>
    </location>
</feature>
<feature type="compositionally biased region" description="Polar residues" evidence="2">
    <location>
        <begin position="1204"/>
        <end position="1222"/>
    </location>
</feature>